<evidence type="ECO:0000313" key="3">
    <source>
        <dbReference type="Proteomes" id="UP000280307"/>
    </source>
</evidence>
<keyword evidence="1" id="KW-1133">Transmembrane helix</keyword>
<feature type="transmembrane region" description="Helical" evidence="1">
    <location>
        <begin position="92"/>
        <end position="112"/>
    </location>
</feature>
<comment type="caution">
    <text evidence="2">The sequence shown here is derived from an EMBL/GenBank/DDBJ whole genome shotgun (WGS) entry which is preliminary data.</text>
</comment>
<feature type="transmembrane region" description="Helical" evidence="1">
    <location>
        <begin position="26"/>
        <end position="46"/>
    </location>
</feature>
<proteinExistence type="predicted"/>
<dbReference type="Proteomes" id="UP000280307">
    <property type="component" value="Unassembled WGS sequence"/>
</dbReference>
<dbReference type="PANTHER" id="PTHR36833">
    <property type="entry name" value="SLR0610 PROTEIN-RELATED"/>
    <property type="match status" value="1"/>
</dbReference>
<evidence type="ECO:0008006" key="4">
    <source>
        <dbReference type="Google" id="ProtNLM"/>
    </source>
</evidence>
<dbReference type="Pfam" id="PF06182">
    <property type="entry name" value="ABC2_membrane_6"/>
    <property type="match status" value="1"/>
</dbReference>
<dbReference type="AlphaFoldDB" id="A0A426U3W8"/>
<gene>
    <name evidence="2" type="ORF">EI684_06780</name>
</gene>
<dbReference type="EMBL" id="RSAS01000261">
    <property type="protein sequence ID" value="RRR74531.1"/>
    <property type="molecule type" value="Genomic_DNA"/>
</dbReference>
<reference evidence="2 3" key="1">
    <citation type="submission" date="2018-12" db="EMBL/GenBank/DDBJ databases">
        <title>Genome Sequence of Candidatus Viridilinea halotolerans isolated from saline sulfide-rich spring.</title>
        <authorList>
            <person name="Grouzdev D.S."/>
            <person name="Burganskaya E.I."/>
            <person name="Krutkina M.S."/>
            <person name="Sukhacheva M.V."/>
            <person name="Gorlenko V.M."/>
        </authorList>
    </citation>
    <scope>NUCLEOTIDE SEQUENCE [LARGE SCALE GENOMIC DNA]</scope>
    <source>
        <strain evidence="2">Chok-6</strain>
    </source>
</reference>
<dbReference type="InterPro" id="IPR010390">
    <property type="entry name" value="ABC-2_transporter-like"/>
</dbReference>
<feature type="transmembrane region" description="Helical" evidence="1">
    <location>
        <begin position="58"/>
        <end position="80"/>
    </location>
</feature>
<organism evidence="2 3">
    <name type="scientific">Candidatus Viridilinea halotolerans</name>
    <dbReference type="NCBI Taxonomy" id="2491704"/>
    <lineage>
        <taxon>Bacteria</taxon>
        <taxon>Bacillati</taxon>
        <taxon>Chloroflexota</taxon>
        <taxon>Chloroflexia</taxon>
        <taxon>Chloroflexales</taxon>
        <taxon>Chloroflexineae</taxon>
        <taxon>Oscillochloridaceae</taxon>
        <taxon>Candidatus Viridilinea</taxon>
    </lineage>
</organism>
<keyword evidence="1" id="KW-0472">Membrane</keyword>
<evidence type="ECO:0000313" key="2">
    <source>
        <dbReference type="EMBL" id="RRR74531.1"/>
    </source>
</evidence>
<keyword evidence="1" id="KW-0812">Transmembrane</keyword>
<sequence>MTVGLLALVAFALALACGTIMIYSFWLMLTSIAFWVVRVDEMINLFEGVYAAGRWPVGIYPGWLQGLLTFVVPVAFAVTVPAEALTGRLHGGTLALALALAIALFVLARLVWRTGLRRYGGASA</sequence>
<dbReference type="PANTHER" id="PTHR36833:SF2">
    <property type="entry name" value="SLR0610 PROTEIN"/>
    <property type="match status" value="1"/>
</dbReference>
<evidence type="ECO:0000256" key="1">
    <source>
        <dbReference type="SAM" id="Phobius"/>
    </source>
</evidence>
<protein>
    <recommendedName>
        <fullName evidence="4">ABC transporter permease</fullName>
    </recommendedName>
</protein>
<accession>A0A426U3W8</accession>
<name>A0A426U3W8_9CHLR</name>